<dbReference type="AlphaFoldDB" id="A0A7X0SJ18"/>
<feature type="transmembrane region" description="Helical" evidence="7">
    <location>
        <begin position="258"/>
        <end position="279"/>
    </location>
</feature>
<comment type="subcellular location">
    <subcellularLocation>
        <location evidence="1 7">Cell membrane</location>
        <topology evidence="1 7">Multi-pass membrane protein</topology>
    </subcellularLocation>
</comment>
<keyword evidence="2 7" id="KW-0813">Transport</keyword>
<evidence type="ECO:0000256" key="4">
    <source>
        <dbReference type="ARBA" id="ARBA00022692"/>
    </source>
</evidence>
<dbReference type="Gene3D" id="1.10.3720.10">
    <property type="entry name" value="MetI-like"/>
    <property type="match status" value="1"/>
</dbReference>
<dbReference type="PANTHER" id="PTHR43227:SF11">
    <property type="entry name" value="BLL4140 PROTEIN"/>
    <property type="match status" value="1"/>
</dbReference>
<accession>A0A7X0SJ18</accession>
<evidence type="ECO:0000256" key="5">
    <source>
        <dbReference type="ARBA" id="ARBA00022989"/>
    </source>
</evidence>
<dbReference type="InterPro" id="IPR035906">
    <property type="entry name" value="MetI-like_sf"/>
</dbReference>
<feature type="transmembrane region" description="Helical" evidence="7">
    <location>
        <begin position="109"/>
        <end position="131"/>
    </location>
</feature>
<dbReference type="PANTHER" id="PTHR43227">
    <property type="entry name" value="BLL4140 PROTEIN"/>
    <property type="match status" value="1"/>
</dbReference>
<keyword evidence="5 7" id="KW-1133">Transmembrane helix</keyword>
<keyword evidence="10" id="KW-1185">Reference proteome</keyword>
<feature type="transmembrane region" description="Helical" evidence="7">
    <location>
        <begin position="69"/>
        <end position="89"/>
    </location>
</feature>
<gene>
    <name evidence="9" type="ORF">H7C18_08185</name>
</gene>
<dbReference type="PROSITE" id="PS50928">
    <property type="entry name" value="ABC_TM1"/>
    <property type="match status" value="1"/>
</dbReference>
<evidence type="ECO:0000256" key="2">
    <source>
        <dbReference type="ARBA" id="ARBA00022448"/>
    </source>
</evidence>
<keyword evidence="3" id="KW-1003">Cell membrane</keyword>
<evidence type="ECO:0000313" key="9">
    <source>
        <dbReference type="EMBL" id="MBB6730879.1"/>
    </source>
</evidence>
<organism evidence="9 10">
    <name type="scientific">Cohnella zeiphila</name>
    <dbReference type="NCBI Taxonomy" id="2761120"/>
    <lineage>
        <taxon>Bacteria</taxon>
        <taxon>Bacillati</taxon>
        <taxon>Bacillota</taxon>
        <taxon>Bacilli</taxon>
        <taxon>Bacillales</taxon>
        <taxon>Paenibacillaceae</taxon>
        <taxon>Cohnella</taxon>
    </lineage>
</organism>
<dbReference type="GO" id="GO:0005886">
    <property type="term" value="C:plasma membrane"/>
    <property type="evidence" value="ECO:0007669"/>
    <property type="project" value="UniProtKB-SubCell"/>
</dbReference>
<evidence type="ECO:0000259" key="8">
    <source>
        <dbReference type="PROSITE" id="PS50928"/>
    </source>
</evidence>
<dbReference type="Pfam" id="PF00528">
    <property type="entry name" value="BPD_transp_1"/>
    <property type="match status" value="1"/>
</dbReference>
<comment type="caution">
    <text evidence="9">The sequence shown here is derived from an EMBL/GenBank/DDBJ whole genome shotgun (WGS) entry which is preliminary data.</text>
</comment>
<evidence type="ECO:0000256" key="3">
    <source>
        <dbReference type="ARBA" id="ARBA00022475"/>
    </source>
</evidence>
<dbReference type="CDD" id="cd06261">
    <property type="entry name" value="TM_PBP2"/>
    <property type="match status" value="1"/>
</dbReference>
<proteinExistence type="inferred from homology"/>
<evidence type="ECO:0000313" key="10">
    <source>
        <dbReference type="Proteomes" id="UP000564644"/>
    </source>
</evidence>
<comment type="similarity">
    <text evidence="7">Belongs to the binding-protein-dependent transport system permease family.</text>
</comment>
<sequence>MKQWPYYVLLAPALIYFLIFHYYPMYGVQIAFKNFLPSKGVWDSPWVGFAHFERFFNSYYFWTLIKNTVFISLYQLAFFPASILVALSINELRNDFFKKWVQTITYAPHFISTVVISGMIISFLSPFSGIVNKLIEAIGGGAIPFMTDPAWFKSVYVISGEWQNFGWGAIIYLAALAGINPELHEAAMVDGASRFKRIFYINVPGILPVIVILFILNMGSFISLGFEKIILLQNAMNMDSSDVIQTYVYRAGIQDAQYSFASAVGLFNSAVNIMLLVTFNQIARRLNDTSLW</sequence>
<reference evidence="9 10" key="1">
    <citation type="submission" date="2020-08" db="EMBL/GenBank/DDBJ databases">
        <title>Cohnella phylogeny.</title>
        <authorList>
            <person name="Dunlap C."/>
        </authorList>
    </citation>
    <scope>NUCLEOTIDE SEQUENCE [LARGE SCALE GENOMIC DNA]</scope>
    <source>
        <strain evidence="9 10">CBP 2801</strain>
    </source>
</reference>
<keyword evidence="4 7" id="KW-0812">Transmembrane</keyword>
<protein>
    <submittedName>
        <fullName evidence="9">Sugar ABC transporter permease</fullName>
    </submittedName>
</protein>
<dbReference type="EMBL" id="JACJVO010000009">
    <property type="protein sequence ID" value="MBB6730879.1"/>
    <property type="molecule type" value="Genomic_DNA"/>
</dbReference>
<name>A0A7X0SJ18_9BACL</name>
<dbReference type="GO" id="GO:0055085">
    <property type="term" value="P:transmembrane transport"/>
    <property type="evidence" value="ECO:0007669"/>
    <property type="project" value="InterPro"/>
</dbReference>
<evidence type="ECO:0000256" key="7">
    <source>
        <dbReference type="RuleBase" id="RU363032"/>
    </source>
</evidence>
<keyword evidence="6 7" id="KW-0472">Membrane</keyword>
<dbReference type="SUPFAM" id="SSF161098">
    <property type="entry name" value="MetI-like"/>
    <property type="match status" value="1"/>
</dbReference>
<feature type="transmembrane region" description="Helical" evidence="7">
    <location>
        <begin position="198"/>
        <end position="222"/>
    </location>
</feature>
<evidence type="ECO:0000256" key="1">
    <source>
        <dbReference type="ARBA" id="ARBA00004651"/>
    </source>
</evidence>
<dbReference type="InterPro" id="IPR050809">
    <property type="entry name" value="UgpAE/MalFG_permease"/>
</dbReference>
<feature type="domain" description="ABC transmembrane type-1" evidence="8">
    <location>
        <begin position="64"/>
        <end position="279"/>
    </location>
</feature>
<dbReference type="Proteomes" id="UP000564644">
    <property type="component" value="Unassembled WGS sequence"/>
</dbReference>
<evidence type="ECO:0000256" key="6">
    <source>
        <dbReference type="ARBA" id="ARBA00023136"/>
    </source>
</evidence>
<feature type="transmembrane region" description="Helical" evidence="7">
    <location>
        <begin position="6"/>
        <end position="23"/>
    </location>
</feature>
<dbReference type="InterPro" id="IPR000515">
    <property type="entry name" value="MetI-like"/>
</dbReference>